<comment type="subcellular location">
    <subcellularLocation>
        <location evidence="1 13">Endoplasmic reticulum membrane</location>
        <topology evidence="1 13">Multi-pass membrane protein</topology>
    </subcellularLocation>
</comment>
<evidence type="ECO:0000256" key="8">
    <source>
        <dbReference type="ARBA" id="ARBA00022824"/>
    </source>
</evidence>
<dbReference type="CDD" id="cd16024">
    <property type="entry name" value="GPI_EPT_2"/>
    <property type="match status" value="1"/>
</dbReference>
<dbReference type="FunFam" id="3.40.720.10:FF:000045">
    <property type="entry name" value="GPI ethanolamine phosphate transferase 2"/>
    <property type="match status" value="1"/>
</dbReference>
<dbReference type="PANTHER" id="PTHR23072:SF0">
    <property type="entry name" value="GPI ETHANOLAMINE PHOSPHATE TRANSFERASE 2"/>
    <property type="match status" value="1"/>
</dbReference>
<evidence type="ECO:0000313" key="17">
    <source>
        <dbReference type="EMBL" id="KAB8267183.1"/>
    </source>
</evidence>
<evidence type="ECO:0000256" key="7">
    <source>
        <dbReference type="ARBA" id="ARBA00022692"/>
    </source>
</evidence>
<feature type="transmembrane region" description="Helical" evidence="13">
    <location>
        <begin position="744"/>
        <end position="762"/>
    </location>
</feature>
<dbReference type="Gene3D" id="3.40.720.10">
    <property type="entry name" value="Alkaline Phosphatase, subunit A"/>
    <property type="match status" value="1"/>
</dbReference>
<dbReference type="GO" id="GO:0005789">
    <property type="term" value="C:endoplasmic reticulum membrane"/>
    <property type="evidence" value="ECO:0007669"/>
    <property type="project" value="UniProtKB-SubCell"/>
</dbReference>
<feature type="transmembrane region" description="Helical" evidence="13">
    <location>
        <begin position="1052"/>
        <end position="1070"/>
    </location>
</feature>
<dbReference type="InterPro" id="IPR017850">
    <property type="entry name" value="Alkaline_phosphatase_core_sf"/>
</dbReference>
<evidence type="ECO:0000256" key="1">
    <source>
        <dbReference type="ARBA" id="ARBA00004477"/>
    </source>
</evidence>
<evidence type="ECO:0000259" key="15">
    <source>
        <dbReference type="Pfam" id="PF10338"/>
    </source>
</evidence>
<feature type="domain" description="GPI ethanolamine phosphate transferase 2 C-terminal" evidence="16">
    <location>
        <begin position="832"/>
        <end position="1071"/>
    </location>
</feature>
<dbReference type="GO" id="GO:0006506">
    <property type="term" value="P:GPI anchor biosynthetic process"/>
    <property type="evidence" value="ECO:0007669"/>
    <property type="project" value="UniProtKB-UniPathway"/>
</dbReference>
<keyword evidence="5 13" id="KW-0337">GPI-anchor biosynthesis</keyword>
<dbReference type="Pfam" id="PF19316">
    <property type="entry name" value="PIGO_PIGG"/>
    <property type="match status" value="1"/>
</dbReference>
<feature type="transmembrane region" description="Helical" evidence="13">
    <location>
        <begin position="936"/>
        <end position="957"/>
    </location>
</feature>
<dbReference type="EMBL" id="ML732913">
    <property type="protein sequence ID" value="KAB8267183.1"/>
    <property type="molecule type" value="Genomic_DNA"/>
</dbReference>
<feature type="domain" description="DUF2423" evidence="15">
    <location>
        <begin position="1"/>
        <end position="44"/>
    </location>
</feature>
<feature type="transmembrane region" description="Helical" evidence="13">
    <location>
        <begin position="717"/>
        <end position="738"/>
    </location>
</feature>
<dbReference type="UniPathway" id="UPA00196"/>
<feature type="transmembrane region" description="Helical" evidence="13">
    <location>
        <begin position="1019"/>
        <end position="1040"/>
    </location>
</feature>
<evidence type="ECO:0000256" key="11">
    <source>
        <dbReference type="ARBA" id="ARBA00023180"/>
    </source>
</evidence>
<dbReference type="Pfam" id="PF10338">
    <property type="entry name" value="YBL028C_N"/>
    <property type="match status" value="1"/>
</dbReference>
<dbReference type="PANTHER" id="PTHR23072">
    <property type="entry name" value="PHOSPHATIDYLINOSITOL GLYCAN-RELATED"/>
    <property type="match status" value="1"/>
</dbReference>
<keyword evidence="18" id="KW-1185">Reference proteome</keyword>
<sequence>MAKSVRASVQKRNRAKLRATVFGPVVDARTERLSAKLQELASQPKPSNEEKPDMELNMKDRQEGTKISQTSEDMDIDNGTIKTTQGRSHKGGRIHKRHSNRKNRSSIVFRPHQSKNKKGLKRSVTQGSHQIREKSSCLRVRGQLRLESPTSLCSLCCSVVQEAFCRMTDEPPQTEGGIPPFEVDTICLIFSVTLTVYQTRTCHLGYGICQHNLLEIAPACGRSHRELAMKVARSKWTILIANILVPISILVFSSGFFPYKTLLTGFATHEHTIGGQIPPGVFDKVLLLQADFHASDFVYSQHSGFLFTQRLGGGFLIRSGAALPFTAYASAPTVTMPRLKAITTGSVPSFLDVILNIAEADTSSTLMHQDTWLAQLKAKGGKLVMYGDDTWLKLFPGMFHRADGTTSFFVSDFTEVDNNVTRHIPNELLQDDWSAFIMHYLGLDHIGHKTGPNSPYMITKQHEMDSVVSMVYTALEQEKHLKTTLFVLCGDHGMNEAGNHGGSSVGETSPALLFISPKFQRLETRNDSPTEEFSDLQYYHTVEQTDITPTLAGLLGLPIPLNSLGVFIPELLAMWDHGAKSIPLTSSSGPHRIHMLLENAKQLLGAVKGSFPSYSFEFDLMPVICSSQSLIDIERVQCAWFRVLEMLNGSGANHDSEASSEIESALLLFLRNAQKLMSSAASDYDLIRLYVGLSISGFAISLTFFPAKRLLVNFAPAGMFLGFSILSYSTMMFASSYVEEEQQFWYWISMGWVVYLHVKYAGRFHGNSIQKSGPANGHWPFEPSLPWFGAAALAVSYRVLRRWNQTGQKFAAQPDITGSFFPSHQHTLWALLSLAASDSPELLGNSFLQPVAMVTDGMHLLYHARMVLCGISLLMIYSLYAGKAQETTHKGRGKWPPSTIFHESLTLFLLMQSKVTNIPAFLVFRVQITILASMRLSTVEQTITSLLMQYVTFYAFGGSNAISSVDISNAYNGIGTYSVFIVGALTFISNWAAPIWWVSASRLLRSSQNREEKEAHVTILTLHMATILMSVMAACTTLRTHLFIWTVFSPKYLYTMAWAMINHIVVNVLGEIDWRLFMKR</sequence>
<keyword evidence="11" id="KW-0325">Glycoprotein</keyword>
<evidence type="ECO:0000313" key="18">
    <source>
        <dbReference type="Proteomes" id="UP000326289"/>
    </source>
</evidence>
<gene>
    <name evidence="17" type="ORF">BDV30DRAFT_231816</name>
</gene>
<feature type="transmembrane region" description="Helical" evidence="13">
    <location>
        <begin position="977"/>
        <end position="998"/>
    </location>
</feature>
<name>A0A5N6IPV1_9EURO</name>
<evidence type="ECO:0000256" key="14">
    <source>
        <dbReference type="SAM" id="MobiDB-lite"/>
    </source>
</evidence>
<feature type="compositionally biased region" description="Basic residues" evidence="14">
    <location>
        <begin position="87"/>
        <end position="104"/>
    </location>
</feature>
<feature type="compositionally biased region" description="Basic residues" evidence="14">
    <location>
        <begin position="112"/>
        <end position="121"/>
    </location>
</feature>
<keyword evidence="9 13" id="KW-1133">Transmembrane helix</keyword>
<feature type="region of interest" description="Disordered" evidence="14">
    <location>
        <begin position="76"/>
        <end position="126"/>
    </location>
</feature>
<comment type="pathway">
    <text evidence="2 13">Glycolipid biosynthesis; glycosylphosphatidylinositol-anchor biosynthesis.</text>
</comment>
<evidence type="ECO:0000256" key="9">
    <source>
        <dbReference type="ARBA" id="ARBA00022989"/>
    </source>
</evidence>
<feature type="transmembrane region" description="Helical" evidence="13">
    <location>
        <begin position="236"/>
        <end position="259"/>
    </location>
</feature>
<feature type="transmembrane region" description="Helical" evidence="13">
    <location>
        <begin position="900"/>
        <end position="924"/>
    </location>
</feature>
<evidence type="ECO:0000256" key="10">
    <source>
        <dbReference type="ARBA" id="ARBA00023136"/>
    </source>
</evidence>
<keyword evidence="7 13" id="KW-0812">Transmembrane</keyword>
<evidence type="ECO:0000256" key="5">
    <source>
        <dbReference type="ARBA" id="ARBA00022502"/>
    </source>
</evidence>
<evidence type="ECO:0000256" key="12">
    <source>
        <dbReference type="ARBA" id="ARBA00056729"/>
    </source>
</evidence>
<protein>
    <recommendedName>
        <fullName evidence="4 13">GPI ethanolamine phosphate transferase 2</fullName>
    </recommendedName>
</protein>
<dbReference type="InterPro" id="IPR039527">
    <property type="entry name" value="PIGG/GPI7"/>
</dbReference>
<dbReference type="Proteomes" id="UP000326289">
    <property type="component" value="Unassembled WGS sequence"/>
</dbReference>
<dbReference type="InterPro" id="IPR002591">
    <property type="entry name" value="Phosphodiest/P_Trfase"/>
</dbReference>
<accession>A0A5N6IPV1</accession>
<feature type="compositionally biased region" description="Basic and acidic residues" evidence="14">
    <location>
        <begin position="47"/>
        <end position="57"/>
    </location>
</feature>
<keyword evidence="8 13" id="KW-0256">Endoplasmic reticulum</keyword>
<evidence type="ECO:0000256" key="3">
    <source>
        <dbReference type="ARBA" id="ARBA00005315"/>
    </source>
</evidence>
<dbReference type="GO" id="GO:0051267">
    <property type="term" value="F:CP2 mannose-ethanolamine phosphotransferase activity"/>
    <property type="evidence" value="ECO:0007669"/>
    <property type="project" value="TreeGrafter"/>
</dbReference>
<keyword evidence="10 13" id="KW-0472">Membrane</keyword>
<evidence type="ECO:0000256" key="6">
    <source>
        <dbReference type="ARBA" id="ARBA00022679"/>
    </source>
</evidence>
<evidence type="ECO:0000256" key="4">
    <source>
        <dbReference type="ARBA" id="ARBA00020830"/>
    </source>
</evidence>
<evidence type="ECO:0000256" key="13">
    <source>
        <dbReference type="RuleBase" id="RU367106"/>
    </source>
</evidence>
<dbReference type="InterPro" id="IPR019434">
    <property type="entry name" value="DUF2423"/>
</dbReference>
<dbReference type="AlphaFoldDB" id="A0A5N6IPV1"/>
<dbReference type="InterPro" id="IPR045687">
    <property type="entry name" value="PIGG/GPI7_C"/>
</dbReference>
<reference evidence="17 18" key="1">
    <citation type="submission" date="2019-04" db="EMBL/GenBank/DDBJ databases">
        <title>Fungal friends and foes A comparative genomics study of 23 Aspergillus species from section Flavi.</title>
        <authorList>
            <consortium name="DOE Joint Genome Institute"/>
            <person name="Kjaerbolling I."/>
            <person name="Vesth T.C."/>
            <person name="Frisvad J.C."/>
            <person name="Nybo J.L."/>
            <person name="Theobald S."/>
            <person name="Kildgaard S."/>
            <person name="Petersen T.I."/>
            <person name="Kuo A."/>
            <person name="Sato A."/>
            <person name="Lyhne E.K."/>
            <person name="Kogle M.E."/>
            <person name="Wiebenga A."/>
            <person name="Kun R.S."/>
            <person name="Lubbers R.J."/>
            <person name="Makela M.R."/>
            <person name="Barry K."/>
            <person name="Chovatia M."/>
            <person name="Clum A."/>
            <person name="Daum C."/>
            <person name="Haridas S."/>
            <person name="He G."/>
            <person name="LaButti K."/>
            <person name="Lipzen A."/>
            <person name="Mondo S."/>
            <person name="Pangilinan J."/>
            <person name="Riley R."/>
            <person name="Salamov A."/>
            <person name="Simmons B.A."/>
            <person name="Magnuson J.K."/>
            <person name="Henrissat B."/>
            <person name="Mortensen U.H."/>
            <person name="Larsen T.O."/>
            <person name="De vries R.P."/>
            <person name="Grigoriev I.V."/>
            <person name="Machida M."/>
            <person name="Baker S.E."/>
            <person name="Andersen M.R."/>
        </authorList>
    </citation>
    <scope>NUCLEOTIDE SEQUENCE [LARGE SCALE GENOMIC DNA]</scope>
    <source>
        <strain evidence="17 18">CBS 117635</strain>
    </source>
</reference>
<feature type="transmembrane region" description="Helical" evidence="13">
    <location>
        <begin position="860"/>
        <end position="880"/>
    </location>
</feature>
<proteinExistence type="inferred from homology"/>
<comment type="similarity">
    <text evidence="3 13">Belongs to the PIGG/PIGN/PIGO family. PIGG subfamily.</text>
</comment>
<dbReference type="InterPro" id="IPR037674">
    <property type="entry name" value="PIG-G_N"/>
</dbReference>
<evidence type="ECO:0000259" key="16">
    <source>
        <dbReference type="Pfam" id="PF19316"/>
    </source>
</evidence>
<feature type="region of interest" description="Disordered" evidence="14">
    <location>
        <begin position="37"/>
        <end position="57"/>
    </location>
</feature>
<evidence type="ECO:0000256" key="2">
    <source>
        <dbReference type="ARBA" id="ARBA00004687"/>
    </source>
</evidence>
<dbReference type="SUPFAM" id="SSF53649">
    <property type="entry name" value="Alkaline phosphatase-like"/>
    <property type="match status" value="1"/>
</dbReference>
<organism evidence="17 18">
    <name type="scientific">Aspergillus minisclerotigenes</name>
    <dbReference type="NCBI Taxonomy" id="656917"/>
    <lineage>
        <taxon>Eukaryota</taxon>
        <taxon>Fungi</taxon>
        <taxon>Dikarya</taxon>
        <taxon>Ascomycota</taxon>
        <taxon>Pezizomycotina</taxon>
        <taxon>Eurotiomycetes</taxon>
        <taxon>Eurotiomycetidae</taxon>
        <taxon>Eurotiales</taxon>
        <taxon>Aspergillaceae</taxon>
        <taxon>Aspergillus</taxon>
        <taxon>Aspergillus subgen. Circumdati</taxon>
    </lineage>
</organism>
<dbReference type="Pfam" id="PF01663">
    <property type="entry name" value="Phosphodiest"/>
    <property type="match status" value="1"/>
</dbReference>
<feature type="transmembrane region" description="Helical" evidence="13">
    <location>
        <begin position="687"/>
        <end position="705"/>
    </location>
</feature>
<comment type="function">
    <text evidence="12 13">Ethanolamine phosphate transferase involved in glycosylphosphatidylinositol-anchor biosynthesis. Transfers ethanolamine phosphate to the GPI second mannose.</text>
</comment>
<keyword evidence="6 13" id="KW-0808">Transferase</keyword>